<sequence length="85" mass="9782">MQGLFPRTIRKTARLGNAPYKRFDKRMDARQAHSGMTKETIKNVIPAIFWRESRTIMGPPACAGLRRQEHSGMTKDRKEGSFYVV</sequence>
<comment type="caution">
    <text evidence="2">The sequence shown here is derived from an EMBL/GenBank/DDBJ whole genome shotgun (WGS) entry which is preliminary data.</text>
</comment>
<evidence type="ECO:0000256" key="1">
    <source>
        <dbReference type="SAM" id="MobiDB-lite"/>
    </source>
</evidence>
<organism evidence="2">
    <name type="scientific">hydrocarbon metagenome</name>
    <dbReference type="NCBI Taxonomy" id="938273"/>
    <lineage>
        <taxon>unclassified sequences</taxon>
        <taxon>metagenomes</taxon>
        <taxon>ecological metagenomes</taxon>
    </lineage>
</organism>
<accession>A0A0W8FLE9</accession>
<reference evidence="2" key="1">
    <citation type="journal article" date="2015" name="Proc. Natl. Acad. Sci. U.S.A.">
        <title>Networks of energetic and metabolic interactions define dynamics in microbial communities.</title>
        <authorList>
            <person name="Embree M."/>
            <person name="Liu J.K."/>
            <person name="Al-Bassam M.M."/>
            <person name="Zengler K."/>
        </authorList>
    </citation>
    <scope>NUCLEOTIDE SEQUENCE</scope>
</reference>
<feature type="region of interest" description="Disordered" evidence="1">
    <location>
        <begin position="61"/>
        <end position="85"/>
    </location>
</feature>
<protein>
    <submittedName>
        <fullName evidence="2">Uncharacterized protein</fullName>
    </submittedName>
</protein>
<gene>
    <name evidence="2" type="ORF">ASZ90_008569</name>
</gene>
<proteinExistence type="predicted"/>
<feature type="compositionally biased region" description="Basic and acidic residues" evidence="1">
    <location>
        <begin position="66"/>
        <end position="85"/>
    </location>
</feature>
<name>A0A0W8FLE9_9ZZZZ</name>
<dbReference type="EMBL" id="LNQE01001033">
    <property type="protein sequence ID" value="KUG21673.1"/>
    <property type="molecule type" value="Genomic_DNA"/>
</dbReference>
<dbReference type="AlphaFoldDB" id="A0A0W8FLE9"/>
<evidence type="ECO:0000313" key="2">
    <source>
        <dbReference type="EMBL" id="KUG21673.1"/>
    </source>
</evidence>